<feature type="region of interest" description="Disordered" evidence="1">
    <location>
        <begin position="363"/>
        <end position="413"/>
    </location>
</feature>
<reference evidence="2" key="1">
    <citation type="submission" date="2020-11" db="EMBL/GenBank/DDBJ databases">
        <authorList>
            <person name="Whitehead M."/>
        </authorList>
    </citation>
    <scope>NUCLEOTIDE SEQUENCE</scope>
    <source>
        <strain evidence="2">EGII</strain>
    </source>
</reference>
<dbReference type="EMBL" id="CAJHJT010000001">
    <property type="protein sequence ID" value="CAD6991699.1"/>
    <property type="molecule type" value="Genomic_DNA"/>
</dbReference>
<feature type="compositionally biased region" description="Basic and acidic residues" evidence="1">
    <location>
        <begin position="404"/>
        <end position="413"/>
    </location>
</feature>
<protein>
    <submittedName>
        <fullName evidence="2">(Mediterranean fruit fly) hypothetical protein</fullName>
    </submittedName>
</protein>
<comment type="caution">
    <text evidence="2">The sequence shown here is derived from an EMBL/GenBank/DDBJ whole genome shotgun (WGS) entry which is preliminary data.</text>
</comment>
<feature type="compositionally biased region" description="Low complexity" evidence="1">
    <location>
        <begin position="363"/>
        <end position="381"/>
    </location>
</feature>
<organism evidence="2 3">
    <name type="scientific">Ceratitis capitata</name>
    <name type="common">Mediterranean fruit fly</name>
    <name type="synonym">Tephritis capitata</name>
    <dbReference type="NCBI Taxonomy" id="7213"/>
    <lineage>
        <taxon>Eukaryota</taxon>
        <taxon>Metazoa</taxon>
        <taxon>Ecdysozoa</taxon>
        <taxon>Arthropoda</taxon>
        <taxon>Hexapoda</taxon>
        <taxon>Insecta</taxon>
        <taxon>Pterygota</taxon>
        <taxon>Neoptera</taxon>
        <taxon>Endopterygota</taxon>
        <taxon>Diptera</taxon>
        <taxon>Brachycera</taxon>
        <taxon>Muscomorpha</taxon>
        <taxon>Tephritoidea</taxon>
        <taxon>Tephritidae</taxon>
        <taxon>Ceratitis</taxon>
        <taxon>Ceratitis</taxon>
    </lineage>
</organism>
<feature type="compositionally biased region" description="Low complexity" evidence="1">
    <location>
        <begin position="233"/>
        <end position="246"/>
    </location>
</feature>
<feature type="compositionally biased region" description="Low complexity" evidence="1">
    <location>
        <begin position="102"/>
        <end position="124"/>
    </location>
</feature>
<name>A0A811TY78_CERCA</name>
<gene>
    <name evidence="2" type="ORF">CCAP1982_LOCUS612</name>
</gene>
<proteinExistence type="predicted"/>
<sequence length="413" mass="44257">MANGIINLLEDNASSTDKLNSEMCEEEDAVTDKAAHKHVTTEAEDVDLLYPQAHTFYQQPMSMQHLQFTNSASVTSVSSMSPTITPPPPPAPQPTLSPPTQPLTTTLQQLKKQQNQHQQQQQQQHRILTAKTTTMTTQPLISAAAVTLYQQQQQAYNSHLLQQHPRPEQMTSATDVSANFSVNASANINNASASAAAYKRQQQKLRKLRELHSLALEGGDTARGYCSCDEQWTSSSPPTSASPTLSCNEGHDEKTSDGSESNETTTATTITMLGENTVTVAGERMVAGNAYKQMNVTTGHGRSAVSGNDGGHSRTRQLTNIHSHHNSGGSSSTSKGVIDVGVGNIWTGTRANEVAKAAAAVVAAKAAEAAKATSSSSSSAEGTLRDSRNKPVPAVRLKQQHHVRFSDEKNFSD</sequence>
<evidence type="ECO:0000313" key="3">
    <source>
        <dbReference type="Proteomes" id="UP000606786"/>
    </source>
</evidence>
<dbReference type="Proteomes" id="UP000606786">
    <property type="component" value="Unassembled WGS sequence"/>
</dbReference>
<keyword evidence="3" id="KW-1185">Reference proteome</keyword>
<feature type="region of interest" description="Disordered" evidence="1">
    <location>
        <begin position="231"/>
        <end position="271"/>
    </location>
</feature>
<feature type="region of interest" description="Disordered" evidence="1">
    <location>
        <begin position="77"/>
        <end position="126"/>
    </location>
</feature>
<feature type="compositionally biased region" description="Pro residues" evidence="1">
    <location>
        <begin position="84"/>
        <end position="101"/>
    </location>
</feature>
<dbReference type="AlphaFoldDB" id="A0A811TY78"/>
<evidence type="ECO:0000313" key="2">
    <source>
        <dbReference type="EMBL" id="CAD6991699.1"/>
    </source>
</evidence>
<accession>A0A811TY78</accession>
<evidence type="ECO:0000256" key="1">
    <source>
        <dbReference type="SAM" id="MobiDB-lite"/>
    </source>
</evidence>